<accession>A0AAJ1IA87</accession>
<gene>
    <name evidence="2" type="ORF">PQJ61_02185</name>
</gene>
<organism evidence="2 3">
    <name type="scientific">Candidatus Thalassospirochaeta sargassi</name>
    <dbReference type="NCBI Taxonomy" id="3119039"/>
    <lineage>
        <taxon>Bacteria</taxon>
        <taxon>Pseudomonadati</taxon>
        <taxon>Spirochaetota</taxon>
        <taxon>Spirochaetia</taxon>
        <taxon>Spirochaetales</taxon>
        <taxon>Spirochaetaceae</taxon>
        <taxon>Candidatus Thalassospirochaeta</taxon>
    </lineage>
</organism>
<dbReference type="Proteomes" id="UP001221217">
    <property type="component" value="Unassembled WGS sequence"/>
</dbReference>
<comment type="similarity">
    <text evidence="1">Belongs to the bactofilin family.</text>
</comment>
<proteinExistence type="inferred from homology"/>
<reference evidence="2 3" key="1">
    <citation type="submission" date="2022-12" db="EMBL/GenBank/DDBJ databases">
        <title>Metagenome assembled genome from gulf of manar.</title>
        <authorList>
            <person name="Kohli P."/>
            <person name="Pk S."/>
            <person name="Venkata Ramana C."/>
            <person name="Sasikala C."/>
        </authorList>
    </citation>
    <scope>NUCLEOTIDE SEQUENCE [LARGE SCALE GENOMIC DNA]</scope>
    <source>
        <strain evidence="2">JB008</strain>
    </source>
</reference>
<dbReference type="Pfam" id="PF04519">
    <property type="entry name" value="Bactofilin"/>
    <property type="match status" value="1"/>
</dbReference>
<dbReference type="PANTHER" id="PTHR35024">
    <property type="entry name" value="HYPOTHETICAL CYTOSOLIC PROTEIN"/>
    <property type="match status" value="1"/>
</dbReference>
<name>A0AAJ1IA87_9SPIO</name>
<evidence type="ECO:0000256" key="1">
    <source>
        <dbReference type="ARBA" id="ARBA00044755"/>
    </source>
</evidence>
<evidence type="ECO:0000313" key="3">
    <source>
        <dbReference type="Proteomes" id="UP001221217"/>
    </source>
</evidence>
<protein>
    <submittedName>
        <fullName evidence="2">Polymer-forming cytoskeletal protein</fullName>
    </submittedName>
</protein>
<sequence>MSDIQIQTIDEAEIDTILAEDIDFTGKLGFDKSLMIKGRMKGDVKAEGDFYIGESAVVEARVEANIVSVKGTVHGNIYAYDRVEIFSCGHVDGDITAPDIIMESGCSFNGICTMKSPNEVQENEE</sequence>
<dbReference type="AlphaFoldDB" id="A0AAJ1IA87"/>
<evidence type="ECO:0000313" key="2">
    <source>
        <dbReference type="EMBL" id="MDC7225553.1"/>
    </source>
</evidence>
<comment type="caution">
    <text evidence="2">The sequence shown here is derived from an EMBL/GenBank/DDBJ whole genome shotgun (WGS) entry which is preliminary data.</text>
</comment>
<dbReference type="EMBL" id="JAQQAL010000008">
    <property type="protein sequence ID" value="MDC7225553.1"/>
    <property type="molecule type" value="Genomic_DNA"/>
</dbReference>
<dbReference type="InterPro" id="IPR007607">
    <property type="entry name" value="BacA/B"/>
</dbReference>
<dbReference type="PANTHER" id="PTHR35024:SF4">
    <property type="entry name" value="POLYMER-FORMING CYTOSKELETAL PROTEIN"/>
    <property type="match status" value="1"/>
</dbReference>